<sequence length="732" mass="77808">MSTEVETNVNSQASVAPVKTPSKKEKKKGPEKTDEFLLARFKGDGVRYKAKLIGVDDVPEARGDKMSQDSMMKLKGMSVASRSQGKHKQKVWINISLSGIKVIDEKTGVIEHEHPVNKISFIARDVTDSRAFGYVCGAEGQHQFFAIKTAQQAEPLVVDLKDLFQLIFNMKKKEAEDTNKDKISRTVENGGNTSLTSESQGDKFKRDGQLDLFGDMSTPPDLHSPSESKDILLLDLSTDIDSSQNCVKGNPFTASCSSVPWPRPQTSVSPEKPFSSQLNFFPAPAADPFSDDPFSKSNDQPTRADPVISPPLDSATQGKPSHIFSSPKVNGGQNGDSDYLARQFDQLSNRTVIQSLSNGQWPLEGKVADATDWTQNGLPVREQNGLHYRSPQNPFFDTCAKNAPLHNPTMPESVGKVEPPCPPAKDSVIISPPPLNTKAGRGRRGIKSPTGNQFGPDLFTSSSQKESAPPQPDPAQTSPIGVFSTVPANTTSPVTAMGALSLGTPTTAPSLATAPWRPPAPPIFPAPNGVSVTAASNAQPMSSSQPLAFSASPAPSWGQAPTAFGVPTWSQAAPPTAAAPWPQPSALANPFQTNVFPVASGPSSPPPQPPPRPAPLKEAPRVETTAFLSLDPLSEQKQKSTKDMFKDFQLAKPPVVPARRETPNPATLFTPASGAPNAPTAPVLAALAPEATHFGSPFSSDQFGAVPPAKVAPPVQPAVPGTFADPFGNLFA</sequence>
<feature type="region of interest" description="Disordered" evidence="6">
    <location>
        <begin position="251"/>
        <end position="334"/>
    </location>
</feature>
<dbReference type="OrthoDB" id="10069833at2759"/>
<feature type="compositionally biased region" description="Polar residues" evidence="6">
    <location>
        <begin position="449"/>
        <end position="466"/>
    </location>
</feature>
<evidence type="ECO:0000259" key="7">
    <source>
        <dbReference type="PROSITE" id="PS01179"/>
    </source>
</evidence>
<dbReference type="FunFam" id="2.30.29.30:FF:000035">
    <property type="entry name" value="Disabled homolog 2 isoform 1"/>
    <property type="match status" value="1"/>
</dbReference>
<dbReference type="GO" id="GO:0090090">
    <property type="term" value="P:negative regulation of canonical Wnt signaling pathway"/>
    <property type="evidence" value="ECO:0007669"/>
    <property type="project" value="TreeGrafter"/>
</dbReference>
<dbReference type="SUPFAM" id="SSF50729">
    <property type="entry name" value="PH domain-like"/>
    <property type="match status" value="1"/>
</dbReference>
<dbReference type="InterPro" id="IPR011993">
    <property type="entry name" value="PH-like_dom_sf"/>
</dbReference>
<keyword evidence="2" id="KW-0217">Developmental protein</keyword>
<dbReference type="PANTHER" id="PTHR47695">
    <property type="entry name" value="PID DOMAIN-CONTAINING PROTEIN"/>
    <property type="match status" value="1"/>
</dbReference>
<accession>A0A8C9RW66</accession>
<evidence type="ECO:0000313" key="8">
    <source>
        <dbReference type="Ensembl" id="ENSSFOP00015023721.1"/>
    </source>
</evidence>
<dbReference type="PROSITE" id="PS01179">
    <property type="entry name" value="PID"/>
    <property type="match status" value="1"/>
</dbReference>
<keyword evidence="3" id="KW-0963">Cytoplasm</keyword>
<dbReference type="GO" id="GO:0010718">
    <property type="term" value="P:positive regulation of epithelial to mesenchymal transition"/>
    <property type="evidence" value="ECO:0007669"/>
    <property type="project" value="TreeGrafter"/>
</dbReference>
<evidence type="ECO:0000256" key="3">
    <source>
        <dbReference type="ARBA" id="ARBA00022490"/>
    </source>
</evidence>
<dbReference type="PANTHER" id="PTHR47695:SF5">
    <property type="entry name" value="DISABLED HOMOLOG 2"/>
    <property type="match status" value="1"/>
</dbReference>
<organism evidence="8 9">
    <name type="scientific">Scleropages formosus</name>
    <name type="common">Asian bonytongue</name>
    <name type="synonym">Osteoglossum formosum</name>
    <dbReference type="NCBI Taxonomy" id="113540"/>
    <lineage>
        <taxon>Eukaryota</taxon>
        <taxon>Metazoa</taxon>
        <taxon>Chordata</taxon>
        <taxon>Craniata</taxon>
        <taxon>Vertebrata</taxon>
        <taxon>Euteleostomi</taxon>
        <taxon>Actinopterygii</taxon>
        <taxon>Neopterygii</taxon>
        <taxon>Teleostei</taxon>
        <taxon>Osteoglossocephala</taxon>
        <taxon>Osteoglossomorpha</taxon>
        <taxon>Osteoglossiformes</taxon>
        <taxon>Osteoglossidae</taxon>
        <taxon>Scleropages</taxon>
    </lineage>
</organism>
<dbReference type="SMART" id="SM00462">
    <property type="entry name" value="PTB"/>
    <property type="match status" value="1"/>
</dbReference>
<comment type="subcellular location">
    <subcellularLocation>
        <location evidence="1">Cytoplasm</location>
    </subcellularLocation>
</comment>
<keyword evidence="5" id="KW-0221">Differentiation</keyword>
<feature type="compositionally biased region" description="Low complexity" evidence="6">
    <location>
        <begin position="574"/>
        <end position="586"/>
    </location>
</feature>
<dbReference type="Ensembl" id="ENSSFOT00015023980.2">
    <property type="protein sequence ID" value="ENSSFOP00015023721.1"/>
    <property type="gene ID" value="ENSSFOG00015015237.2"/>
</dbReference>
<evidence type="ECO:0000256" key="6">
    <source>
        <dbReference type="SAM" id="MobiDB-lite"/>
    </source>
</evidence>
<feature type="region of interest" description="Disordered" evidence="6">
    <location>
        <begin position="425"/>
        <end position="478"/>
    </location>
</feature>
<dbReference type="GO" id="GO:0005737">
    <property type="term" value="C:cytoplasm"/>
    <property type="evidence" value="ECO:0007669"/>
    <property type="project" value="UniProtKB-SubCell"/>
</dbReference>
<dbReference type="GO" id="GO:0045807">
    <property type="term" value="P:positive regulation of endocytosis"/>
    <property type="evidence" value="ECO:0007669"/>
    <property type="project" value="TreeGrafter"/>
</dbReference>
<dbReference type="Gene3D" id="2.30.29.30">
    <property type="entry name" value="Pleckstrin-homology domain (PH domain)/Phosphotyrosine-binding domain (PTB)"/>
    <property type="match status" value="1"/>
</dbReference>
<feature type="compositionally biased region" description="Polar residues" evidence="6">
    <location>
        <begin position="1"/>
        <end position="14"/>
    </location>
</feature>
<feature type="region of interest" description="Disordered" evidence="6">
    <location>
        <begin position="1"/>
        <end position="33"/>
    </location>
</feature>
<dbReference type="GO" id="GO:0038024">
    <property type="term" value="F:cargo receptor activity"/>
    <property type="evidence" value="ECO:0007669"/>
    <property type="project" value="TreeGrafter"/>
</dbReference>
<dbReference type="GO" id="GO:0005905">
    <property type="term" value="C:clathrin-coated pit"/>
    <property type="evidence" value="ECO:0007669"/>
    <property type="project" value="TreeGrafter"/>
</dbReference>
<keyword evidence="4" id="KW-0597">Phosphoprotein</keyword>
<evidence type="ECO:0000256" key="5">
    <source>
        <dbReference type="ARBA" id="ARBA00022782"/>
    </source>
</evidence>
<feature type="compositionally biased region" description="Polar residues" evidence="6">
    <location>
        <begin position="251"/>
        <end position="279"/>
    </location>
</feature>
<evidence type="ECO:0000256" key="1">
    <source>
        <dbReference type="ARBA" id="ARBA00004496"/>
    </source>
</evidence>
<dbReference type="CDD" id="cd01215">
    <property type="entry name" value="PTB_Dab"/>
    <property type="match status" value="1"/>
</dbReference>
<feature type="compositionally biased region" description="Pro residues" evidence="6">
    <location>
        <begin position="603"/>
        <end position="614"/>
    </location>
</feature>
<feature type="compositionally biased region" description="Polar residues" evidence="6">
    <location>
        <begin position="314"/>
        <end position="328"/>
    </location>
</feature>
<gene>
    <name evidence="8" type="primary">DAB2</name>
    <name evidence="8" type="synonym">si:ch211-204c21.1</name>
</gene>
<protein>
    <submittedName>
        <fullName evidence="8">DAB adaptor protein 2</fullName>
    </submittedName>
</protein>
<name>A0A8C9RW66_SCLFO</name>
<reference evidence="8" key="3">
    <citation type="submission" date="2025-09" db="UniProtKB">
        <authorList>
            <consortium name="Ensembl"/>
        </authorList>
    </citation>
    <scope>IDENTIFICATION</scope>
</reference>
<keyword evidence="9" id="KW-1185">Reference proteome</keyword>
<dbReference type="InterPro" id="IPR048559">
    <property type="entry name" value="DAB1/2_SBM"/>
</dbReference>
<dbReference type="InterPro" id="IPR048561">
    <property type="entry name" value="Dab_PTB"/>
</dbReference>
<dbReference type="AlphaFoldDB" id="A0A8C9RW66"/>
<reference evidence="8 9" key="1">
    <citation type="submission" date="2019-04" db="EMBL/GenBank/DDBJ databases">
        <authorList>
            <consortium name="Wellcome Sanger Institute Data Sharing"/>
        </authorList>
    </citation>
    <scope>NUCLEOTIDE SEQUENCE [LARGE SCALE GENOMIC DNA]</scope>
</reference>
<feature type="compositionally biased region" description="Low complexity" evidence="6">
    <location>
        <begin position="280"/>
        <end position="292"/>
    </location>
</feature>
<feature type="domain" description="PID" evidence="7">
    <location>
        <begin position="43"/>
        <end position="176"/>
    </location>
</feature>
<dbReference type="GO" id="GO:0030154">
    <property type="term" value="P:cell differentiation"/>
    <property type="evidence" value="ECO:0007669"/>
    <property type="project" value="UniProtKB-KW"/>
</dbReference>
<dbReference type="InterPro" id="IPR006020">
    <property type="entry name" value="PTB/PI_dom"/>
</dbReference>
<dbReference type="GeneTree" id="ENSGT00940000155567"/>
<evidence type="ECO:0000256" key="2">
    <source>
        <dbReference type="ARBA" id="ARBA00022473"/>
    </source>
</evidence>
<dbReference type="Proteomes" id="UP000694397">
    <property type="component" value="Chromosome 17"/>
</dbReference>
<evidence type="ECO:0000256" key="4">
    <source>
        <dbReference type="ARBA" id="ARBA00022553"/>
    </source>
</evidence>
<reference evidence="8" key="2">
    <citation type="submission" date="2025-08" db="UniProtKB">
        <authorList>
            <consortium name="Ensembl"/>
        </authorList>
    </citation>
    <scope>IDENTIFICATION</scope>
</reference>
<feature type="compositionally biased region" description="Basic and acidic residues" evidence="6">
    <location>
        <begin position="200"/>
        <end position="209"/>
    </location>
</feature>
<dbReference type="Pfam" id="PF21792">
    <property type="entry name" value="DAB2_SBM"/>
    <property type="match status" value="1"/>
</dbReference>
<evidence type="ECO:0000313" key="9">
    <source>
        <dbReference type="Proteomes" id="UP000694397"/>
    </source>
</evidence>
<feature type="region of interest" description="Disordered" evidence="6">
    <location>
        <begin position="177"/>
        <end position="227"/>
    </location>
</feature>
<feature type="compositionally biased region" description="Polar residues" evidence="6">
    <location>
        <begin position="186"/>
        <end position="199"/>
    </location>
</feature>
<proteinExistence type="predicted"/>
<feature type="region of interest" description="Disordered" evidence="6">
    <location>
        <begin position="574"/>
        <end position="618"/>
    </location>
</feature>
<dbReference type="GO" id="GO:0006898">
    <property type="term" value="P:receptor-mediated endocytosis"/>
    <property type="evidence" value="ECO:0007669"/>
    <property type="project" value="TreeGrafter"/>
</dbReference>
<dbReference type="GO" id="GO:0035615">
    <property type="term" value="F:clathrin adaptor activity"/>
    <property type="evidence" value="ECO:0007669"/>
    <property type="project" value="TreeGrafter"/>
</dbReference>